<dbReference type="Proteomes" id="UP000250831">
    <property type="component" value="Unassembled WGS sequence"/>
</dbReference>
<feature type="transmembrane region" description="Helical" evidence="1">
    <location>
        <begin position="46"/>
        <end position="64"/>
    </location>
</feature>
<keyword evidence="3" id="KW-1185">Reference proteome</keyword>
<evidence type="ECO:0000313" key="2">
    <source>
        <dbReference type="EMBL" id="PUV24070.1"/>
    </source>
</evidence>
<evidence type="ECO:0000256" key="1">
    <source>
        <dbReference type="SAM" id="Phobius"/>
    </source>
</evidence>
<protein>
    <submittedName>
        <fullName evidence="2">Uncharacterized protein</fullName>
    </submittedName>
</protein>
<dbReference type="EMBL" id="QCXX01000003">
    <property type="protein sequence ID" value="PUV24070.1"/>
    <property type="molecule type" value="Genomic_DNA"/>
</dbReference>
<evidence type="ECO:0000313" key="3">
    <source>
        <dbReference type="Proteomes" id="UP000250831"/>
    </source>
</evidence>
<organism evidence="2 3">
    <name type="scientific">Sphingobacterium athyrii</name>
    <dbReference type="NCBI Taxonomy" id="2152717"/>
    <lineage>
        <taxon>Bacteria</taxon>
        <taxon>Pseudomonadati</taxon>
        <taxon>Bacteroidota</taxon>
        <taxon>Sphingobacteriia</taxon>
        <taxon>Sphingobacteriales</taxon>
        <taxon>Sphingobacteriaceae</taxon>
        <taxon>Sphingobacterium</taxon>
    </lineage>
</organism>
<accession>A0A363NTJ9</accession>
<reference evidence="2 3" key="1">
    <citation type="submission" date="2018-04" db="EMBL/GenBank/DDBJ databases">
        <title>Sphingobacterium sp. M46 Genome.</title>
        <authorList>
            <person name="Cheng J."/>
            <person name="Li Y."/>
        </authorList>
    </citation>
    <scope>NUCLEOTIDE SEQUENCE [LARGE SCALE GENOMIC DNA]</scope>
    <source>
        <strain evidence="2 3">M46</strain>
    </source>
</reference>
<dbReference type="AlphaFoldDB" id="A0A363NTJ9"/>
<comment type="caution">
    <text evidence="2">The sequence shown here is derived from an EMBL/GenBank/DDBJ whole genome shotgun (WGS) entry which is preliminary data.</text>
</comment>
<gene>
    <name evidence="2" type="ORF">DCO56_11905</name>
</gene>
<proteinExistence type="predicted"/>
<keyword evidence="1" id="KW-0812">Transmembrane</keyword>
<name>A0A363NTJ9_9SPHI</name>
<sequence length="65" mass="7586">MNLKLTCNYKIYLILFNGNNTDDFQQYTDGQIYLPRSAHLNLQGQLSLLVFLLIILAFVDLMLYI</sequence>
<keyword evidence="1" id="KW-1133">Transmembrane helix</keyword>
<keyword evidence="1" id="KW-0472">Membrane</keyword>